<dbReference type="Proteomes" id="UP000285777">
    <property type="component" value="Unassembled WGS sequence"/>
</dbReference>
<evidence type="ECO:0000313" key="1">
    <source>
        <dbReference type="EMBL" id="RHI92152.1"/>
    </source>
</evidence>
<dbReference type="NCBIfam" id="TIGR02241">
    <property type="entry name" value="conserved hypothetical phage tail region protein"/>
    <property type="match status" value="1"/>
</dbReference>
<accession>A0A415BT48</accession>
<dbReference type="AlphaFoldDB" id="A0A415BT48"/>
<organism evidence="1 2">
    <name type="scientific">Phocaeicola vulgatus</name>
    <name type="common">Bacteroides vulgatus</name>
    <dbReference type="NCBI Taxonomy" id="821"/>
    <lineage>
        <taxon>Bacteria</taxon>
        <taxon>Pseudomonadati</taxon>
        <taxon>Bacteroidota</taxon>
        <taxon>Bacteroidia</taxon>
        <taxon>Bacteroidales</taxon>
        <taxon>Bacteroidaceae</taxon>
        <taxon>Phocaeicola</taxon>
    </lineage>
</organism>
<sequence>MAGNAASDWLPPVEFYFRVDFQNMNGQMFKTSFAEVSGIGWKFTLEETPGNSNGKHKRPTSVGYDQLTLKRPLMPLTEEFAKWVETCLKLMFLPGGSKTVADKKACDVIVKLLDQSGQPVAAWSCNHAFPVKYSLGGLKSDHNGLAVESIDLVFSRLERLK</sequence>
<dbReference type="EMBL" id="QRLF01000011">
    <property type="protein sequence ID" value="RHI92152.1"/>
    <property type="molecule type" value="Genomic_DNA"/>
</dbReference>
<comment type="caution">
    <text evidence="1">The sequence shown here is derived from an EMBL/GenBank/DDBJ whole genome shotgun (WGS) entry which is preliminary data.</text>
</comment>
<evidence type="ECO:0008006" key="3">
    <source>
        <dbReference type="Google" id="ProtNLM"/>
    </source>
</evidence>
<dbReference type="GO" id="GO:0005198">
    <property type="term" value="F:structural molecule activity"/>
    <property type="evidence" value="ECO:0007669"/>
    <property type="project" value="InterPro"/>
</dbReference>
<proteinExistence type="predicted"/>
<evidence type="ECO:0000313" key="2">
    <source>
        <dbReference type="Proteomes" id="UP000285777"/>
    </source>
</evidence>
<protein>
    <recommendedName>
        <fullName evidence="3">Phage tail protein</fullName>
    </recommendedName>
</protein>
<dbReference type="RefSeq" id="WP_118290600.1">
    <property type="nucleotide sequence ID" value="NZ_QRLF01000011.1"/>
</dbReference>
<reference evidence="1 2" key="1">
    <citation type="submission" date="2018-08" db="EMBL/GenBank/DDBJ databases">
        <title>A genome reference for cultivated species of the human gut microbiota.</title>
        <authorList>
            <person name="Zou Y."/>
            <person name="Xue W."/>
            <person name="Luo G."/>
        </authorList>
    </citation>
    <scope>NUCLEOTIDE SEQUENCE [LARGE SCALE GENOMIC DNA]</scope>
    <source>
        <strain evidence="1 2">AM13-21</strain>
    </source>
</reference>
<dbReference type="Pfam" id="PF06841">
    <property type="entry name" value="Phage_T4_gp19"/>
    <property type="match status" value="1"/>
</dbReference>
<gene>
    <name evidence="1" type="ORF">DW150_08080</name>
</gene>
<dbReference type="PANTHER" id="PTHR38009">
    <property type="entry name" value="CONSERVED HYPOTHETICAL PHAGE TAIL PROTEIN"/>
    <property type="match status" value="1"/>
</dbReference>
<dbReference type="PANTHER" id="PTHR38009:SF1">
    <property type="entry name" value="CONSERVED HYPOTHETICAL PHAGE TAIL PROTEIN"/>
    <property type="match status" value="1"/>
</dbReference>
<dbReference type="InterPro" id="IPR011747">
    <property type="entry name" value="CHP02241"/>
</dbReference>
<dbReference type="InterPro" id="IPR010667">
    <property type="entry name" value="Phage_T4_Gp19"/>
</dbReference>
<name>A0A415BT48_PHOVU</name>